<dbReference type="Proteomes" id="UP001234202">
    <property type="component" value="Unassembled WGS sequence"/>
</dbReference>
<evidence type="ECO:0000313" key="2">
    <source>
        <dbReference type="Proteomes" id="UP001234202"/>
    </source>
</evidence>
<proteinExistence type="predicted"/>
<comment type="caution">
    <text evidence="1">The sequence shown here is derived from an EMBL/GenBank/DDBJ whole genome shotgun (WGS) entry which is preliminary data.</text>
</comment>
<protein>
    <submittedName>
        <fullName evidence="1">Uncharacterized protein</fullName>
    </submittedName>
</protein>
<name>A0ACC2XLH8_9TREE</name>
<reference evidence="1" key="1">
    <citation type="submission" date="2023-04" db="EMBL/GenBank/DDBJ databases">
        <title>Draft Genome sequencing of Naganishia species isolated from polar environments using Oxford Nanopore Technology.</title>
        <authorList>
            <person name="Leo P."/>
            <person name="Venkateswaran K."/>
        </authorList>
    </citation>
    <scope>NUCLEOTIDE SEQUENCE</scope>
    <source>
        <strain evidence="1">DBVPG 5303</strain>
    </source>
</reference>
<keyword evidence="2" id="KW-1185">Reference proteome</keyword>
<evidence type="ECO:0000313" key="1">
    <source>
        <dbReference type="EMBL" id="KAJ9124460.1"/>
    </source>
</evidence>
<sequence>MNTNLPQRLREIERYHLSRDLAGHPQLVTYVASYPSIQLLPSTQLLRERANAIVDQFPTLKARILDARTIKPKWEILSAEQVERGIEGSVTEVDLDELTGESSGARPTARKIEQRVSSSLEAIFYNELNNEEALRVRSGGLLWRVVLYQYRESDDPEQPQPAFVALTINHIISDGRSGQALLNSLVGDAPLQPHTLPSSCPPSLRPRLAPSLESTLNCFPSILYILTQIWLELIVPALPRLLARLVGSEPCWPGVPPHSASITPSKKDIQRFDHFHLTSRQLHALKAVGKRNGVSTLHPTLQMAAVIALWIVIDSAEGSSHMSKRRDAPIEIVHETLISMRSSRLGHPLMSGNYISVLENRLRCPTTDRDVNVWSEVRKYASWLHSEQGRRHSLYLLGSLRFIPDRQNRVANDSLTPTGWEEFLLERANRAPPESLSVSNLGYTACPSGSIGVAWCESATILQSPFMLNVIGHSEGLDVTFSRLKGAWSGPSGRDPGDGFAKMYRRVLCALSEIGEHNLKGYDAMDMSFWDIRARVQGCFEEKKV</sequence>
<gene>
    <name evidence="1" type="ORF">QFC24_003250</name>
</gene>
<organism evidence="1 2">
    <name type="scientific">Naganishia onofrii</name>
    <dbReference type="NCBI Taxonomy" id="1851511"/>
    <lineage>
        <taxon>Eukaryota</taxon>
        <taxon>Fungi</taxon>
        <taxon>Dikarya</taxon>
        <taxon>Basidiomycota</taxon>
        <taxon>Agaricomycotina</taxon>
        <taxon>Tremellomycetes</taxon>
        <taxon>Filobasidiales</taxon>
        <taxon>Filobasidiaceae</taxon>
        <taxon>Naganishia</taxon>
    </lineage>
</organism>
<accession>A0ACC2XLH8</accession>
<dbReference type="EMBL" id="JASBWV010000010">
    <property type="protein sequence ID" value="KAJ9124460.1"/>
    <property type="molecule type" value="Genomic_DNA"/>
</dbReference>